<dbReference type="PROSITE" id="PS00213">
    <property type="entry name" value="LIPOCALIN"/>
    <property type="match status" value="1"/>
</dbReference>
<accession>A0A9F5ILR8</accession>
<feature type="signal peptide" evidence="3">
    <location>
        <begin position="1"/>
        <end position="20"/>
    </location>
</feature>
<feature type="chain" id="PRO_5039898965" evidence="3">
    <location>
        <begin position="21"/>
        <end position="181"/>
    </location>
</feature>
<dbReference type="SUPFAM" id="SSF50814">
    <property type="entry name" value="Lipocalins"/>
    <property type="match status" value="1"/>
</dbReference>
<evidence type="ECO:0000256" key="3">
    <source>
        <dbReference type="SAM" id="SignalP"/>
    </source>
</evidence>
<proteinExistence type="inferred from homology"/>
<gene>
    <name evidence="6" type="primary">LOC103067687</name>
</gene>
<evidence type="ECO:0000259" key="4">
    <source>
        <dbReference type="Pfam" id="PF00061"/>
    </source>
</evidence>
<dbReference type="OMA" id="FATEMHI"/>
<evidence type="ECO:0000256" key="2">
    <source>
        <dbReference type="RuleBase" id="RU003695"/>
    </source>
</evidence>
<organism evidence="5 6">
    <name type="scientific">Python bivittatus</name>
    <name type="common">Burmese python</name>
    <name type="synonym">Python molurus bivittatus</name>
    <dbReference type="NCBI Taxonomy" id="176946"/>
    <lineage>
        <taxon>Eukaryota</taxon>
        <taxon>Metazoa</taxon>
        <taxon>Chordata</taxon>
        <taxon>Craniata</taxon>
        <taxon>Vertebrata</taxon>
        <taxon>Euteleostomi</taxon>
        <taxon>Lepidosauria</taxon>
        <taxon>Squamata</taxon>
        <taxon>Bifurcata</taxon>
        <taxon>Unidentata</taxon>
        <taxon>Episquamata</taxon>
        <taxon>Toxicofera</taxon>
        <taxon>Serpentes</taxon>
        <taxon>Henophidia</taxon>
        <taxon>Pythonidae</taxon>
        <taxon>Python</taxon>
    </lineage>
</organism>
<dbReference type="RefSeq" id="XP_025021732.1">
    <property type="nucleotide sequence ID" value="XM_025165964.1"/>
</dbReference>
<evidence type="ECO:0000256" key="1">
    <source>
        <dbReference type="ARBA" id="ARBA00006889"/>
    </source>
</evidence>
<dbReference type="InterPro" id="IPR002345">
    <property type="entry name" value="Lipocalin"/>
</dbReference>
<name>A0A9F5ILR8_PYTBI</name>
<feature type="domain" description="Lipocalin/cytosolic fatty-acid binding" evidence="4">
    <location>
        <begin position="34"/>
        <end position="172"/>
    </location>
</feature>
<dbReference type="GO" id="GO:0036094">
    <property type="term" value="F:small molecule binding"/>
    <property type="evidence" value="ECO:0007669"/>
    <property type="project" value="InterPro"/>
</dbReference>
<comment type="similarity">
    <text evidence="1 2">Belongs to the calycin superfamily. Lipocalin family.</text>
</comment>
<dbReference type="InterPro" id="IPR000566">
    <property type="entry name" value="Lipocln_cytosolic_FA-bd_dom"/>
</dbReference>
<sequence length="181" mass="20637">MKLLWLCGLGIALLCVPCATFEEADRCGFDQLLGKWYLLAVATNCEWMIEHMTKEITASNISRLEDGNFHVYTNFSTTYGCVEMEFIYTKLENGKYTYTTGFGDKIIDMLKTDCDNYVITVSTDLEPIEDQVCKFVSLYDRTMSVSQSVEQLFEDQVAELELDPDQIIHLANKLACTENNN</sequence>
<keyword evidence="5" id="KW-1185">Reference proteome</keyword>
<evidence type="ECO:0000313" key="5">
    <source>
        <dbReference type="Proteomes" id="UP000695026"/>
    </source>
</evidence>
<dbReference type="Proteomes" id="UP000695026">
    <property type="component" value="Unplaced"/>
</dbReference>
<dbReference type="InterPro" id="IPR022272">
    <property type="entry name" value="Lipocalin_CS"/>
</dbReference>
<dbReference type="AlphaFoldDB" id="A0A9F5ILR8"/>
<dbReference type="Gene3D" id="2.40.128.20">
    <property type="match status" value="1"/>
</dbReference>
<keyword evidence="3" id="KW-0732">Signal</keyword>
<dbReference type="PANTHER" id="PTHR11430:SF32">
    <property type="entry name" value="CHLOROPLASTIC LIPOCALIN"/>
    <property type="match status" value="1"/>
</dbReference>
<dbReference type="Pfam" id="PF00061">
    <property type="entry name" value="Lipocalin"/>
    <property type="match status" value="1"/>
</dbReference>
<dbReference type="OrthoDB" id="9627583at2759"/>
<dbReference type="InterPro" id="IPR012674">
    <property type="entry name" value="Calycin"/>
</dbReference>
<dbReference type="KEGG" id="pbi:103067687"/>
<dbReference type="GeneID" id="103067687"/>
<evidence type="ECO:0000313" key="6">
    <source>
        <dbReference type="RefSeq" id="XP_025021732.1"/>
    </source>
</evidence>
<reference evidence="6" key="1">
    <citation type="submission" date="2025-08" db="UniProtKB">
        <authorList>
            <consortium name="RefSeq"/>
        </authorList>
    </citation>
    <scope>IDENTIFICATION</scope>
    <source>
        <tissue evidence="6">Liver</tissue>
    </source>
</reference>
<dbReference type="PANTHER" id="PTHR11430">
    <property type="entry name" value="LIPOCALIN"/>
    <property type="match status" value="1"/>
</dbReference>
<protein>
    <submittedName>
        <fullName evidence="6">Olfactory protein-like</fullName>
    </submittedName>
</protein>